<evidence type="ECO:0000313" key="2">
    <source>
        <dbReference type="Proteomes" id="UP000044071"/>
    </source>
</evidence>
<dbReference type="EMBL" id="CCSB01000004">
    <property type="protein sequence ID" value="CDZ78822.1"/>
    <property type="molecule type" value="Genomic_DNA"/>
</dbReference>
<dbReference type="Proteomes" id="UP000044071">
    <property type="component" value="Unassembled WGS sequence"/>
</dbReference>
<name>A0A078L0Q1_9GAMM</name>
<dbReference type="InterPro" id="IPR002347">
    <property type="entry name" value="SDR_fam"/>
</dbReference>
<evidence type="ECO:0000313" key="1">
    <source>
        <dbReference type="EMBL" id="CDZ78822.1"/>
    </source>
</evidence>
<dbReference type="RefSeq" id="WP_044012004.1">
    <property type="nucleotide sequence ID" value="NZ_CCVW01000004.1"/>
</dbReference>
<dbReference type="STRING" id="1034943.BN59_03136"/>
<organism evidence="1 2">
    <name type="scientific">Legionella massiliensis</name>
    <dbReference type="NCBI Taxonomy" id="1034943"/>
    <lineage>
        <taxon>Bacteria</taxon>
        <taxon>Pseudomonadati</taxon>
        <taxon>Pseudomonadota</taxon>
        <taxon>Gammaproteobacteria</taxon>
        <taxon>Legionellales</taxon>
        <taxon>Legionellaceae</taxon>
        <taxon>Legionella</taxon>
    </lineage>
</organism>
<keyword evidence="2" id="KW-1185">Reference proteome</keyword>
<protein>
    <submittedName>
        <fullName evidence="1">Putative oxidoreductase</fullName>
    </submittedName>
</protein>
<sequence>MAKPVCVVVGVGPGNGAAFATRYSKEGYTVALLARKKDFTQQLATELANCHPYDCDVSNTQSVEKVFQQIQKDLGDISVVVYNAGSGSWGNVEEITSELFETSWRVNTLGLLAVSQAVIPSMKKKGKGSIIVIGATASRRGGINTAAFAPAKAAQRSLAESMAKHLWPQGIHVALVIIDGTVDLPKTREWMSDKPASYFVKPVDVANTVFWLSHQPSSAWSFEVEARPFAEHW</sequence>
<dbReference type="InterPro" id="IPR036291">
    <property type="entry name" value="NAD(P)-bd_dom_sf"/>
</dbReference>
<dbReference type="AlphaFoldDB" id="A0A078L0Q1"/>
<dbReference type="SUPFAM" id="SSF51735">
    <property type="entry name" value="NAD(P)-binding Rossmann-fold domains"/>
    <property type="match status" value="1"/>
</dbReference>
<reference evidence="1 2" key="1">
    <citation type="submission" date="2014-06" db="EMBL/GenBank/DDBJ databases">
        <authorList>
            <person name="Urmite Genomes Urmite Genomes"/>
        </authorList>
    </citation>
    <scope>NUCLEOTIDE SEQUENCE [LARGE SCALE GENOMIC DNA]</scope>
</reference>
<accession>A0A078L0Q1</accession>
<dbReference type="PRINTS" id="PR00081">
    <property type="entry name" value="GDHRDH"/>
</dbReference>
<dbReference type="OrthoDB" id="5513072at2"/>
<proteinExistence type="predicted"/>
<dbReference type="PANTHER" id="PTHR43431">
    <property type="entry name" value="OXIDOREDUCTASE, SHORT CHAIN DEHYDROGENASE/REDUCTASE FAMILY (AFU_ORTHOLOGUE AFUA_5G14000)"/>
    <property type="match status" value="1"/>
</dbReference>
<gene>
    <name evidence="1" type="ORF">BN59_03136</name>
</gene>
<dbReference type="Gene3D" id="3.40.50.720">
    <property type="entry name" value="NAD(P)-binding Rossmann-like Domain"/>
    <property type="match status" value="1"/>
</dbReference>
<dbReference type="eggNOG" id="COG4221">
    <property type="taxonomic scope" value="Bacteria"/>
</dbReference>
<dbReference type="Pfam" id="PF00106">
    <property type="entry name" value="adh_short"/>
    <property type="match status" value="1"/>
</dbReference>
<dbReference type="PANTHER" id="PTHR43431:SF7">
    <property type="entry name" value="OXIDOREDUCTASE, SHORT CHAIN DEHYDROGENASE_REDUCTASE FAMILY (AFU_ORTHOLOGUE AFUA_5G14000)"/>
    <property type="match status" value="1"/>
</dbReference>